<sequence length="137" mass="15603">MMKLKSLIPMLNVSNIAKSLEFYENALGFQVVSDPKAVEEWRWATIRSGNTELMLSETETNIGLEAPIDPQESTKWPVIVYFYPDSVVQLYQHVENCGYLPTPLITTFYGMKEFSIQDPDGHMLSFGEDSIEESKSK</sequence>
<accession>A0A944M7Z2</accession>
<gene>
    <name evidence="2" type="ORF">KME65_08995</name>
</gene>
<comment type="caution">
    <text evidence="2">The sequence shown here is derived from an EMBL/GenBank/DDBJ whole genome shotgun (WGS) entry which is preliminary data.</text>
</comment>
<protein>
    <submittedName>
        <fullName evidence="2">VOC family protein</fullName>
    </submittedName>
</protein>
<feature type="domain" description="VOC" evidence="1">
    <location>
        <begin position="3"/>
        <end position="129"/>
    </location>
</feature>
<dbReference type="Pfam" id="PF00903">
    <property type="entry name" value="Glyoxalase"/>
    <property type="match status" value="1"/>
</dbReference>
<dbReference type="Gene3D" id="3.10.180.10">
    <property type="entry name" value="2,3-Dihydroxybiphenyl 1,2-Dioxygenase, domain 1"/>
    <property type="match status" value="1"/>
</dbReference>
<name>A0A944M7Z2_9GAMM</name>
<dbReference type="SUPFAM" id="SSF54593">
    <property type="entry name" value="Glyoxalase/Bleomycin resistance protein/Dihydroxybiphenyl dioxygenase"/>
    <property type="match status" value="1"/>
</dbReference>
<dbReference type="InterPro" id="IPR029068">
    <property type="entry name" value="Glyas_Bleomycin-R_OHBP_Dase"/>
</dbReference>
<evidence type="ECO:0000313" key="3">
    <source>
        <dbReference type="Proteomes" id="UP000770889"/>
    </source>
</evidence>
<proteinExistence type="predicted"/>
<reference evidence="2 3" key="1">
    <citation type="submission" date="2021-05" db="EMBL/GenBank/DDBJ databases">
        <title>Genetic and Functional Diversity in Clade A Lucinid endosymbionts from the Bahamas.</title>
        <authorList>
            <person name="Giani N.M."/>
            <person name="Engel A.S."/>
            <person name="Campbell B.J."/>
        </authorList>
    </citation>
    <scope>NUCLEOTIDE SEQUENCE [LARGE SCALE GENOMIC DNA]</scope>
    <source>
        <strain evidence="2">LUC16012Gg_MoonRockCtena</strain>
    </source>
</reference>
<evidence type="ECO:0000313" key="2">
    <source>
        <dbReference type="EMBL" id="MBT2989091.1"/>
    </source>
</evidence>
<dbReference type="Proteomes" id="UP000770889">
    <property type="component" value="Unassembled WGS sequence"/>
</dbReference>
<evidence type="ECO:0000259" key="1">
    <source>
        <dbReference type="PROSITE" id="PS51819"/>
    </source>
</evidence>
<dbReference type="PROSITE" id="PS51819">
    <property type="entry name" value="VOC"/>
    <property type="match status" value="1"/>
</dbReference>
<dbReference type="InterPro" id="IPR037523">
    <property type="entry name" value="VOC_core"/>
</dbReference>
<dbReference type="EMBL" id="JAHHGM010000006">
    <property type="protein sequence ID" value="MBT2989091.1"/>
    <property type="molecule type" value="Genomic_DNA"/>
</dbReference>
<organism evidence="2 3">
    <name type="scientific">Candidatus Thiodiazotropha taylori</name>
    <dbReference type="NCBI Taxonomy" id="2792791"/>
    <lineage>
        <taxon>Bacteria</taxon>
        <taxon>Pseudomonadati</taxon>
        <taxon>Pseudomonadota</taxon>
        <taxon>Gammaproteobacteria</taxon>
        <taxon>Chromatiales</taxon>
        <taxon>Sedimenticolaceae</taxon>
        <taxon>Candidatus Thiodiazotropha</taxon>
    </lineage>
</organism>
<dbReference type="InterPro" id="IPR004360">
    <property type="entry name" value="Glyas_Fos-R_dOase_dom"/>
</dbReference>
<dbReference type="AlphaFoldDB" id="A0A944M7Z2"/>